<name>A0AAV0S6I3_9ROSI</name>
<dbReference type="Proteomes" id="UP001154282">
    <property type="component" value="Unassembled WGS sequence"/>
</dbReference>
<reference evidence="2" key="1">
    <citation type="submission" date="2022-08" db="EMBL/GenBank/DDBJ databases">
        <authorList>
            <person name="Gutierrez-Valencia J."/>
        </authorList>
    </citation>
    <scope>NUCLEOTIDE SEQUENCE</scope>
</reference>
<dbReference type="CDD" id="cd07727">
    <property type="entry name" value="YmaE-like_MBL-fold"/>
    <property type="match status" value="1"/>
</dbReference>
<dbReference type="Gene3D" id="3.60.15.10">
    <property type="entry name" value="Ribonuclease Z/Hydroxyacylglutathione hydrolase-like"/>
    <property type="match status" value="2"/>
</dbReference>
<evidence type="ECO:0000313" key="2">
    <source>
        <dbReference type="EMBL" id="CAI0628120.1"/>
    </source>
</evidence>
<dbReference type="Gene3D" id="3.30.70.20">
    <property type="match status" value="1"/>
</dbReference>
<feature type="domain" description="Metallo-beta-lactamase" evidence="1">
    <location>
        <begin position="170"/>
        <end position="374"/>
    </location>
</feature>
<organism evidence="2 3">
    <name type="scientific">Linum tenue</name>
    <dbReference type="NCBI Taxonomy" id="586396"/>
    <lineage>
        <taxon>Eukaryota</taxon>
        <taxon>Viridiplantae</taxon>
        <taxon>Streptophyta</taxon>
        <taxon>Embryophyta</taxon>
        <taxon>Tracheophyta</taxon>
        <taxon>Spermatophyta</taxon>
        <taxon>Magnoliopsida</taxon>
        <taxon>eudicotyledons</taxon>
        <taxon>Gunneridae</taxon>
        <taxon>Pentapetalae</taxon>
        <taxon>rosids</taxon>
        <taxon>fabids</taxon>
        <taxon>Malpighiales</taxon>
        <taxon>Linaceae</taxon>
        <taxon>Linum</taxon>
    </lineage>
</organism>
<dbReference type="PANTHER" id="PTHR42773:SF1">
    <property type="entry name" value="METALLO-BETA-LACTAMASE FAMILY PROTEIN"/>
    <property type="match status" value="1"/>
</dbReference>
<dbReference type="SUPFAM" id="SSF54862">
    <property type="entry name" value="4Fe-4S ferredoxins"/>
    <property type="match status" value="1"/>
</dbReference>
<dbReference type="EMBL" id="CAMGYJ010000011">
    <property type="protein sequence ID" value="CAI0628120.1"/>
    <property type="molecule type" value="Genomic_DNA"/>
</dbReference>
<dbReference type="InterPro" id="IPR036866">
    <property type="entry name" value="RibonucZ/Hydroxyglut_hydro"/>
</dbReference>
<dbReference type="PANTHER" id="PTHR42773">
    <property type="entry name" value="METALLO-BETA-LACTAMASE-RELATED"/>
    <property type="match status" value="1"/>
</dbReference>
<dbReference type="InterPro" id="IPR001279">
    <property type="entry name" value="Metallo-B-lactamas"/>
</dbReference>
<protein>
    <recommendedName>
        <fullName evidence="1">Metallo-beta-lactamase domain-containing protein</fullName>
    </recommendedName>
</protein>
<dbReference type="SUPFAM" id="SSF56281">
    <property type="entry name" value="Metallo-hydrolase/oxidoreductase"/>
    <property type="match status" value="1"/>
</dbReference>
<evidence type="ECO:0000313" key="3">
    <source>
        <dbReference type="Proteomes" id="UP001154282"/>
    </source>
</evidence>
<sequence>MALKLTGQAINLTGLRYQPDLLPPSSSRFSKPPLTRPIKAIQSGGDEVAAAGAASAVATPTRAPSLRRPHNVDGEFFVDTRCIDCDTCRWMAPQIFTRVEGMSAVSKQPTSSEERLNALQALLACPTSSIHTEKPTRDVLEAQKTFPLPIDDKKIPGIYHCGYHSEKSYGAASYLIIRPDGNIIVDSPRFTEKLARNIEALGGANYMFLTHMDDVADHEKWSKRLNCQRILHSGDVPVHFHSVRVDTADVEIKLEGNGPWSLGEDVELIHVPGHTEDLVVSPPLISAPYPVDMRGILYYYLTLKLMNVTPVHNKQGSVCLFCKPHKILFAGDHLGMTEFGLSIFETYNRISVPMQLDSVKKLLKLNFQWILPGHGRRAEYKDSQEKDSALENFLQQKCSQYTT</sequence>
<proteinExistence type="predicted"/>
<dbReference type="AlphaFoldDB" id="A0AAV0S6I3"/>
<comment type="caution">
    <text evidence="2">The sequence shown here is derived from an EMBL/GenBank/DDBJ whole genome shotgun (WGS) entry which is preliminary data.</text>
</comment>
<keyword evidence="3" id="KW-1185">Reference proteome</keyword>
<dbReference type="Pfam" id="PF13370">
    <property type="entry name" value="Fer4_13"/>
    <property type="match status" value="1"/>
</dbReference>
<dbReference type="SMART" id="SM00849">
    <property type="entry name" value="Lactamase_B"/>
    <property type="match status" value="1"/>
</dbReference>
<evidence type="ECO:0000259" key="1">
    <source>
        <dbReference type="SMART" id="SM00849"/>
    </source>
</evidence>
<gene>
    <name evidence="2" type="ORF">LITE_LOCUS51530</name>
</gene>
<accession>A0AAV0S6I3</accession>